<evidence type="ECO:0000313" key="3">
    <source>
        <dbReference type="Proteomes" id="UP000509302"/>
    </source>
</evidence>
<gene>
    <name evidence="2" type="ORF">HYG79_07455</name>
</gene>
<dbReference type="InterPro" id="IPR036680">
    <property type="entry name" value="SPOR-like_sf"/>
</dbReference>
<dbReference type="Proteomes" id="UP000509302">
    <property type="component" value="Chromosome"/>
</dbReference>
<keyword evidence="3" id="KW-1185">Reference proteome</keyword>
<dbReference type="InterPro" id="IPR007730">
    <property type="entry name" value="SPOR-like_dom"/>
</dbReference>
<name>A0A7H9AP30_9FLAO</name>
<feature type="domain" description="SPOR" evidence="1">
    <location>
        <begin position="236"/>
        <end position="313"/>
    </location>
</feature>
<dbReference type="InterPro" id="IPR040495">
    <property type="entry name" value="HU-CCDC81_bac_1"/>
</dbReference>
<dbReference type="SUPFAM" id="SSF110997">
    <property type="entry name" value="Sporulation related repeat"/>
    <property type="match status" value="1"/>
</dbReference>
<reference evidence="2 3" key="1">
    <citation type="journal article" date="2006" name="Int. J. Syst. Evol. Microbiol.">
        <title>Costertonia aggregata gen. nov., sp. nov., a mesophilic marine bacterium of the family Flavobacteriaceae, isolated from a mature biofilm.</title>
        <authorList>
            <person name="Kwon K.K."/>
            <person name="Lee Y.K."/>
            <person name="Lee H.K."/>
        </authorList>
    </citation>
    <scope>NUCLEOTIDE SEQUENCE [LARGE SCALE GENOMIC DNA]</scope>
    <source>
        <strain evidence="2 3">KCCM 42265</strain>
    </source>
</reference>
<dbReference type="Pfam" id="PF05036">
    <property type="entry name" value="SPOR"/>
    <property type="match status" value="1"/>
</dbReference>
<dbReference type="AlphaFoldDB" id="A0A7H9AP30"/>
<dbReference type="Pfam" id="PF18174">
    <property type="entry name" value="HU-CCDC81_bac_1"/>
    <property type="match status" value="1"/>
</dbReference>
<dbReference type="PROSITE" id="PS51724">
    <property type="entry name" value="SPOR"/>
    <property type="match status" value="1"/>
</dbReference>
<dbReference type="InterPro" id="IPR041268">
    <property type="entry name" value="HU-CCDC81_bac_2"/>
</dbReference>
<protein>
    <submittedName>
        <fullName evidence="2">HU-CCDC81 and SPOR domain-containing protein</fullName>
    </submittedName>
</protein>
<evidence type="ECO:0000313" key="2">
    <source>
        <dbReference type="EMBL" id="QLG45190.1"/>
    </source>
</evidence>
<organism evidence="2 3">
    <name type="scientific">Costertonia aggregata</name>
    <dbReference type="NCBI Taxonomy" id="343403"/>
    <lineage>
        <taxon>Bacteria</taxon>
        <taxon>Pseudomonadati</taxon>
        <taxon>Bacteroidota</taxon>
        <taxon>Flavobacteriia</taxon>
        <taxon>Flavobacteriales</taxon>
        <taxon>Flavobacteriaceae</taxon>
        <taxon>Costertonia</taxon>
    </lineage>
</organism>
<dbReference type="EMBL" id="CP058595">
    <property type="protein sequence ID" value="QLG45190.1"/>
    <property type="molecule type" value="Genomic_DNA"/>
</dbReference>
<accession>A0A7H9AP30</accession>
<dbReference type="GO" id="GO:0042834">
    <property type="term" value="F:peptidoglycan binding"/>
    <property type="evidence" value="ECO:0007669"/>
    <property type="project" value="InterPro"/>
</dbReference>
<dbReference type="Pfam" id="PF18175">
    <property type="entry name" value="HU-CCDC81_bac_2"/>
    <property type="match status" value="1"/>
</dbReference>
<dbReference type="KEGG" id="cagg:HYG79_07455"/>
<evidence type="ECO:0000259" key="1">
    <source>
        <dbReference type="PROSITE" id="PS51724"/>
    </source>
</evidence>
<dbReference type="Gene3D" id="3.30.70.1070">
    <property type="entry name" value="Sporulation related repeat"/>
    <property type="match status" value="1"/>
</dbReference>
<dbReference type="RefSeq" id="WP_179241480.1">
    <property type="nucleotide sequence ID" value="NZ_CP058595.1"/>
</dbReference>
<sequence length="314" mass="35141">MGIEHYLKELLYRYNCVVVPGFGAFLAQIKSAVVNESTHTLYPPTKIISFNEQLSSNDGLLVSFMAEAENTSYDEMLQKVNDISQKWKHDLKAGERLVLPNIGKLYLNGAHKIQFEPSNKINYLSSSFGLSSYVSVPVTREVLKEEVVTMEEKIPFIITPERRKTQALRPLLKYAAVALLALSTGLTGFRFVDENINNDQIVQQEAQEQVSRNIQEATFFDTAPLELPVLSLPVTKTNTNVHHIVAGAFRVRANADKKVGQLRRKGYDASYLGPNKFGLHMVAYGSYTDVDIALDSLKSIKRNVSGDAWLLSVK</sequence>
<proteinExistence type="predicted"/>